<dbReference type="Pfam" id="PF07889">
    <property type="entry name" value="DUF1664"/>
    <property type="match status" value="1"/>
</dbReference>
<reference evidence="3 4" key="1">
    <citation type="journal article" date="2021" name="Nat. Plants">
        <title>The Taxus genome provides insights into paclitaxel biosynthesis.</title>
        <authorList>
            <person name="Xiong X."/>
            <person name="Gou J."/>
            <person name="Liao Q."/>
            <person name="Li Y."/>
            <person name="Zhou Q."/>
            <person name="Bi G."/>
            <person name="Li C."/>
            <person name="Du R."/>
            <person name="Wang X."/>
            <person name="Sun T."/>
            <person name="Guo L."/>
            <person name="Liang H."/>
            <person name="Lu P."/>
            <person name="Wu Y."/>
            <person name="Zhang Z."/>
            <person name="Ro D.K."/>
            <person name="Shang Y."/>
            <person name="Huang S."/>
            <person name="Yan J."/>
        </authorList>
    </citation>
    <scope>NUCLEOTIDE SEQUENCE [LARGE SCALE GENOMIC DNA]</scope>
    <source>
        <strain evidence="3">Ta-2019</strain>
    </source>
</reference>
<sequence>VAGSVLVSEGRISRVSDFFSGALKVVLKHLKDDGSSSKETSADSSLMAQVNSLRQELNLLVSTRPITVVAGNSHSGASTYAAPVIIIGVMGYGYIWWKGWKLSDMMFATRRSLSDACTSVGRQLEQVSASITAAKRHLSSRIDRVDNSLDQCAELNASTKDE</sequence>
<dbReference type="InterPro" id="IPR012458">
    <property type="entry name" value="DUF1664"/>
</dbReference>
<evidence type="ECO:0000313" key="3">
    <source>
        <dbReference type="EMBL" id="KAH9311835.1"/>
    </source>
</evidence>
<keyword evidence="4" id="KW-1185">Reference proteome</keyword>
<dbReference type="Proteomes" id="UP000824469">
    <property type="component" value="Unassembled WGS sequence"/>
</dbReference>
<dbReference type="PANTHER" id="PTHR47289">
    <property type="entry name" value="TRANSCRIPTION FACTOR, PUTATIVE (DUF1664)-RELATED"/>
    <property type="match status" value="1"/>
</dbReference>
<dbReference type="EMBL" id="JAHRHJ020000006">
    <property type="protein sequence ID" value="KAH9311835.1"/>
    <property type="molecule type" value="Genomic_DNA"/>
</dbReference>
<dbReference type="AlphaFoldDB" id="A0AA38FY25"/>
<keyword evidence="1" id="KW-0812">Transmembrane</keyword>
<name>A0AA38FY25_TAXCH</name>
<proteinExistence type="predicted"/>
<keyword evidence="1" id="KW-0472">Membrane</keyword>
<feature type="transmembrane region" description="Helical" evidence="1">
    <location>
        <begin position="80"/>
        <end position="97"/>
    </location>
</feature>
<comment type="caution">
    <text evidence="3">The sequence shown here is derived from an EMBL/GenBank/DDBJ whole genome shotgun (WGS) entry which is preliminary data.</text>
</comment>
<dbReference type="PANTHER" id="PTHR47289:SF2">
    <property type="entry name" value="TRANSCRIPTION FACTOR, PUTATIVE (DUF1664)-RELATED"/>
    <property type="match status" value="1"/>
</dbReference>
<feature type="non-terminal residue" evidence="3">
    <location>
        <position position="162"/>
    </location>
</feature>
<evidence type="ECO:0000256" key="1">
    <source>
        <dbReference type="SAM" id="Phobius"/>
    </source>
</evidence>
<accession>A0AA38FY25</accession>
<feature type="non-terminal residue" evidence="3">
    <location>
        <position position="1"/>
    </location>
</feature>
<feature type="domain" description="DUF1664" evidence="2">
    <location>
        <begin position="77"/>
        <end position="162"/>
    </location>
</feature>
<keyword evidence="1" id="KW-1133">Transmembrane helix</keyword>
<protein>
    <recommendedName>
        <fullName evidence="2">DUF1664 domain-containing protein</fullName>
    </recommendedName>
</protein>
<evidence type="ECO:0000313" key="4">
    <source>
        <dbReference type="Proteomes" id="UP000824469"/>
    </source>
</evidence>
<dbReference type="OMA" id="NSCINVQ"/>
<evidence type="ECO:0000259" key="2">
    <source>
        <dbReference type="Pfam" id="PF07889"/>
    </source>
</evidence>
<organism evidence="3 4">
    <name type="scientific">Taxus chinensis</name>
    <name type="common">Chinese yew</name>
    <name type="synonym">Taxus wallichiana var. chinensis</name>
    <dbReference type="NCBI Taxonomy" id="29808"/>
    <lineage>
        <taxon>Eukaryota</taxon>
        <taxon>Viridiplantae</taxon>
        <taxon>Streptophyta</taxon>
        <taxon>Embryophyta</taxon>
        <taxon>Tracheophyta</taxon>
        <taxon>Spermatophyta</taxon>
        <taxon>Pinopsida</taxon>
        <taxon>Pinidae</taxon>
        <taxon>Conifers II</taxon>
        <taxon>Cupressales</taxon>
        <taxon>Taxaceae</taxon>
        <taxon>Taxus</taxon>
    </lineage>
</organism>
<gene>
    <name evidence="3" type="ORF">KI387_026870</name>
</gene>